<feature type="compositionally biased region" description="Basic and acidic residues" evidence="7">
    <location>
        <begin position="210"/>
        <end position="232"/>
    </location>
</feature>
<gene>
    <name evidence="9" type="ORF">PVL29_026454</name>
</gene>
<dbReference type="InterPro" id="IPR035979">
    <property type="entry name" value="RBD_domain_sf"/>
</dbReference>
<evidence type="ECO:0000256" key="4">
    <source>
        <dbReference type="ARBA" id="ARBA00022884"/>
    </source>
</evidence>
<feature type="domain" description="RRM" evidence="8">
    <location>
        <begin position="244"/>
        <end position="333"/>
    </location>
</feature>
<dbReference type="GO" id="GO:0000398">
    <property type="term" value="P:mRNA splicing, via spliceosome"/>
    <property type="evidence" value="ECO:0007669"/>
    <property type="project" value="InterPro"/>
</dbReference>
<reference evidence="9 10" key="1">
    <citation type="journal article" date="2023" name="BMC Biotechnol.">
        <title>Vitis rotundifolia cv Carlos genome sequencing.</title>
        <authorList>
            <person name="Huff M."/>
            <person name="Hulse-Kemp A."/>
            <person name="Scheffler B."/>
            <person name="Youngblood R."/>
            <person name="Simpson S."/>
            <person name="Babiker E."/>
            <person name="Staton M."/>
        </authorList>
    </citation>
    <scope>NUCLEOTIDE SEQUENCE [LARGE SCALE GENOMIC DNA]</scope>
    <source>
        <tissue evidence="9">Leaf</tissue>
    </source>
</reference>
<keyword evidence="10" id="KW-1185">Reference proteome</keyword>
<evidence type="ECO:0000256" key="2">
    <source>
        <dbReference type="ARBA" id="ARBA00022664"/>
    </source>
</evidence>
<dbReference type="PROSITE" id="PS50102">
    <property type="entry name" value="RRM"/>
    <property type="match status" value="1"/>
</dbReference>
<dbReference type="FunFam" id="3.30.70.330:FF:000329">
    <property type="entry name" value="splicing factor U2AF-associated protein 2"/>
    <property type="match status" value="1"/>
</dbReference>
<evidence type="ECO:0000313" key="10">
    <source>
        <dbReference type="Proteomes" id="UP001168098"/>
    </source>
</evidence>
<dbReference type="CDD" id="cd12281">
    <property type="entry name" value="RRM1_TatSF1_like"/>
    <property type="match status" value="1"/>
</dbReference>
<dbReference type="Gene3D" id="3.30.70.330">
    <property type="match status" value="2"/>
</dbReference>
<sequence>MSFPNSEDTHHQHRQQATGVDNCDEVGWYILGENQQNLGPYAFSELREHFLNGYLSENSLLWSEGRSDWQPLSSIPELITAISQPGVDCSSAGPPINDEDEFEKWQKEVREAEALKNGSASGSVGGDFGDEDDERPSTPPDGEDEFTDDDGTTYKWDRGLRAWVPQDNPSTRSDEYRPEEMTFSVEEEIFPTIPVAEDSVKEVNGTDVVEETKHDAKRKLPEKQAEKKEANKPPDSWFDLKVNTHVYVTGLPDDVTVDEVVEVFSKCGLIKEDPETRRPRVKLYIDKNTGRKKGDALVSYLKEPSVALAIQILDGTPLRPGGTIPMSVTLAKFEQKGEKFVAKQIDKRKKKKLKRVEDKILGWGGHDDAKLSIPATVVLRYMFTPAEMRADPNLRSELEGDVQEECIKLGPVDLVKVCESHPQGVVLVKYKDRRDAQKCIELMNGRWFGGRQVHASEDDGSVNHALVRDLDADAERLEAFGAELEDD</sequence>
<keyword evidence="2" id="KW-0507">mRNA processing</keyword>
<dbReference type="CDD" id="cd12285">
    <property type="entry name" value="RRM3_RBM39_like"/>
    <property type="match status" value="1"/>
</dbReference>
<evidence type="ECO:0000256" key="7">
    <source>
        <dbReference type="SAM" id="MobiDB-lite"/>
    </source>
</evidence>
<dbReference type="PANTHER" id="PTHR15608:SF0">
    <property type="entry name" value="HIV TAT-SPECIFIC FACTOR 1"/>
    <property type="match status" value="1"/>
</dbReference>
<dbReference type="Pfam" id="PF00076">
    <property type="entry name" value="RRM_1"/>
    <property type="match status" value="2"/>
</dbReference>
<dbReference type="EMBL" id="JARBHA010000020">
    <property type="protein sequence ID" value="KAJ9669894.1"/>
    <property type="molecule type" value="Genomic_DNA"/>
</dbReference>
<comment type="similarity">
    <text evidence="1">Belongs to the HTATSF1 family.</text>
</comment>
<dbReference type="FunFam" id="3.30.70.330:FF:000105">
    <property type="entry name" value="HIV Tat-specific factor 1 homolog"/>
    <property type="match status" value="1"/>
</dbReference>
<organism evidence="9 10">
    <name type="scientific">Vitis rotundifolia</name>
    <name type="common">Muscadine grape</name>
    <dbReference type="NCBI Taxonomy" id="103349"/>
    <lineage>
        <taxon>Eukaryota</taxon>
        <taxon>Viridiplantae</taxon>
        <taxon>Streptophyta</taxon>
        <taxon>Embryophyta</taxon>
        <taxon>Tracheophyta</taxon>
        <taxon>Spermatophyta</taxon>
        <taxon>Magnoliopsida</taxon>
        <taxon>eudicotyledons</taxon>
        <taxon>Gunneridae</taxon>
        <taxon>Pentapetalae</taxon>
        <taxon>rosids</taxon>
        <taxon>Vitales</taxon>
        <taxon>Vitaceae</taxon>
        <taxon>Viteae</taxon>
        <taxon>Vitis</taxon>
    </lineage>
</organism>
<accession>A0AA39D400</accession>
<dbReference type="Pfam" id="PF14237">
    <property type="entry name" value="GYF_2"/>
    <property type="match status" value="1"/>
</dbReference>
<dbReference type="Proteomes" id="UP001168098">
    <property type="component" value="Unassembled WGS sequence"/>
</dbReference>
<protein>
    <recommendedName>
        <fullName evidence="8">RRM domain-containing protein</fullName>
    </recommendedName>
</protein>
<evidence type="ECO:0000256" key="1">
    <source>
        <dbReference type="ARBA" id="ARBA00007747"/>
    </source>
</evidence>
<keyword evidence="4 6" id="KW-0694">RNA-binding</keyword>
<dbReference type="GO" id="GO:0003723">
    <property type="term" value="F:RNA binding"/>
    <property type="evidence" value="ECO:0007669"/>
    <property type="project" value="UniProtKB-UniRule"/>
</dbReference>
<dbReference type="SUPFAM" id="SSF54928">
    <property type="entry name" value="RNA-binding domain, RBD"/>
    <property type="match status" value="2"/>
</dbReference>
<feature type="region of interest" description="Disordered" evidence="7">
    <location>
        <begin position="113"/>
        <end position="179"/>
    </location>
</feature>
<dbReference type="GO" id="GO:0005686">
    <property type="term" value="C:U2 snRNP"/>
    <property type="evidence" value="ECO:0007669"/>
    <property type="project" value="TreeGrafter"/>
</dbReference>
<evidence type="ECO:0000313" key="9">
    <source>
        <dbReference type="EMBL" id="KAJ9669894.1"/>
    </source>
</evidence>
<evidence type="ECO:0000256" key="3">
    <source>
        <dbReference type="ARBA" id="ARBA00022737"/>
    </source>
</evidence>
<dbReference type="SUPFAM" id="SSF55277">
    <property type="entry name" value="GYF domain"/>
    <property type="match status" value="1"/>
</dbReference>
<dbReference type="InterPro" id="IPR025640">
    <property type="entry name" value="GYF_2"/>
</dbReference>
<comment type="caution">
    <text evidence="9">The sequence shown here is derived from an EMBL/GenBank/DDBJ whole genome shotgun (WGS) entry which is preliminary data.</text>
</comment>
<name>A0AA39D400_VITRO</name>
<keyword evidence="5" id="KW-0508">mRNA splicing</keyword>
<dbReference type="AlphaFoldDB" id="A0AA39D400"/>
<feature type="region of interest" description="Disordered" evidence="7">
    <location>
        <begin position="209"/>
        <end position="234"/>
    </location>
</feature>
<evidence type="ECO:0000256" key="6">
    <source>
        <dbReference type="PROSITE-ProRule" id="PRU00176"/>
    </source>
</evidence>
<dbReference type="InterPro" id="IPR000504">
    <property type="entry name" value="RRM_dom"/>
</dbReference>
<dbReference type="SMART" id="SM00360">
    <property type="entry name" value="RRM"/>
    <property type="match status" value="2"/>
</dbReference>
<dbReference type="GO" id="GO:0005684">
    <property type="term" value="C:U2-type spliceosomal complex"/>
    <property type="evidence" value="ECO:0007669"/>
    <property type="project" value="TreeGrafter"/>
</dbReference>
<dbReference type="InterPro" id="IPR034392">
    <property type="entry name" value="TatSF1-like_RRM1"/>
</dbReference>
<keyword evidence="3" id="KW-0677">Repeat</keyword>
<evidence type="ECO:0000256" key="5">
    <source>
        <dbReference type="ARBA" id="ARBA00023187"/>
    </source>
</evidence>
<feature type="compositionally biased region" description="Acidic residues" evidence="7">
    <location>
        <begin position="141"/>
        <end position="151"/>
    </location>
</feature>
<dbReference type="PANTHER" id="PTHR15608">
    <property type="entry name" value="SPLICING FACTOR U2AF-ASSOCIATED PROTEIN 2"/>
    <property type="match status" value="1"/>
</dbReference>
<dbReference type="InterPro" id="IPR012677">
    <property type="entry name" value="Nucleotide-bd_a/b_plait_sf"/>
</dbReference>
<proteinExistence type="inferred from homology"/>
<evidence type="ECO:0000259" key="8">
    <source>
        <dbReference type="PROSITE" id="PS50102"/>
    </source>
</evidence>
<dbReference type="InterPro" id="IPR034393">
    <property type="entry name" value="TatSF1-like"/>
</dbReference>
<dbReference type="InterPro" id="IPR035445">
    <property type="entry name" value="GYF-like_dom_sf"/>
</dbReference>